<dbReference type="AlphaFoldDB" id="A0A2W2CZS0"/>
<evidence type="ECO:0000313" key="2">
    <source>
        <dbReference type="Proteomes" id="UP000249304"/>
    </source>
</evidence>
<gene>
    <name evidence="1" type="ORF">C1J01_43920</name>
</gene>
<sequence>MPAIVRALPDHFAPDVPDAVQDDFARHASWAVSEGDEVVGSTVADRRALARDGVRLVEAKTLDRSAGYAPYEGTNAFWESLGFVQIATIDPLPGWRPGNPSAVYVAALGSTRG</sequence>
<dbReference type="Proteomes" id="UP000249304">
    <property type="component" value="Unassembled WGS sequence"/>
</dbReference>
<accession>A0A2W2CZS0</accession>
<dbReference type="RefSeq" id="WP_111184961.1">
    <property type="nucleotide sequence ID" value="NZ_POUD01000365.1"/>
</dbReference>
<dbReference type="OrthoDB" id="9783470at2"/>
<keyword evidence="2" id="KW-1185">Reference proteome</keyword>
<dbReference type="EMBL" id="POUD01000365">
    <property type="protein sequence ID" value="PZG05046.1"/>
    <property type="molecule type" value="Genomic_DNA"/>
</dbReference>
<comment type="caution">
    <text evidence="1">The sequence shown here is derived from an EMBL/GenBank/DDBJ whole genome shotgun (WGS) entry which is preliminary data.</text>
</comment>
<reference evidence="1 2" key="1">
    <citation type="submission" date="2018-01" db="EMBL/GenBank/DDBJ databases">
        <title>Draft genome sequence of Nonomuraea sp. KC333.</title>
        <authorList>
            <person name="Sahin N."/>
            <person name="Saygin H."/>
            <person name="Ay H."/>
        </authorList>
    </citation>
    <scope>NUCLEOTIDE SEQUENCE [LARGE SCALE GENOMIC DNA]</scope>
    <source>
        <strain evidence="1 2">KC333</strain>
    </source>
</reference>
<proteinExistence type="predicted"/>
<organism evidence="1 2">
    <name type="scientific">Nonomuraea aridisoli</name>
    <dbReference type="NCBI Taxonomy" id="2070368"/>
    <lineage>
        <taxon>Bacteria</taxon>
        <taxon>Bacillati</taxon>
        <taxon>Actinomycetota</taxon>
        <taxon>Actinomycetes</taxon>
        <taxon>Streptosporangiales</taxon>
        <taxon>Streptosporangiaceae</taxon>
        <taxon>Nonomuraea</taxon>
    </lineage>
</organism>
<name>A0A2W2CZS0_9ACTN</name>
<evidence type="ECO:0000313" key="1">
    <source>
        <dbReference type="EMBL" id="PZG05046.1"/>
    </source>
</evidence>
<protein>
    <submittedName>
        <fullName evidence="1">Uncharacterized protein</fullName>
    </submittedName>
</protein>